<dbReference type="Proteomes" id="UP000245533">
    <property type="component" value="Unassembled WGS sequence"/>
</dbReference>
<evidence type="ECO:0000259" key="2">
    <source>
        <dbReference type="Pfam" id="PF03372"/>
    </source>
</evidence>
<dbReference type="GO" id="GO:0004519">
    <property type="term" value="F:endonuclease activity"/>
    <property type="evidence" value="ECO:0007669"/>
    <property type="project" value="UniProtKB-KW"/>
</dbReference>
<keyword evidence="3" id="KW-0540">Nuclease</keyword>
<feature type="signal peptide" evidence="1">
    <location>
        <begin position="1"/>
        <end position="27"/>
    </location>
</feature>
<evidence type="ECO:0000313" key="3">
    <source>
        <dbReference type="EMBL" id="PWN08257.1"/>
    </source>
</evidence>
<keyword evidence="4" id="KW-1185">Reference proteome</keyword>
<dbReference type="Gene3D" id="3.60.10.10">
    <property type="entry name" value="Endonuclease/exonuclease/phosphatase"/>
    <property type="match status" value="1"/>
</dbReference>
<dbReference type="PANTHER" id="PTHR14859">
    <property type="entry name" value="CALCOFLUOR WHITE HYPERSENSITIVE PROTEIN PRECURSOR"/>
    <property type="match status" value="1"/>
</dbReference>
<dbReference type="InterPro" id="IPR036691">
    <property type="entry name" value="Endo/exonu/phosph_ase_sf"/>
</dbReference>
<keyword evidence="3" id="KW-0269">Exonuclease</keyword>
<gene>
    <name evidence="3" type="ORF">DDZ15_01085</name>
</gene>
<protein>
    <submittedName>
        <fullName evidence="3">Endonuclease/exonuclease/phosphatase family protein</fullName>
    </submittedName>
</protein>
<evidence type="ECO:0000313" key="4">
    <source>
        <dbReference type="Proteomes" id="UP000245533"/>
    </source>
</evidence>
<dbReference type="AlphaFoldDB" id="A0A316TUW6"/>
<dbReference type="GO" id="GO:0006506">
    <property type="term" value="P:GPI anchor biosynthetic process"/>
    <property type="evidence" value="ECO:0007669"/>
    <property type="project" value="TreeGrafter"/>
</dbReference>
<feature type="domain" description="Endonuclease/exonuclease/phosphatase" evidence="2">
    <location>
        <begin position="58"/>
        <end position="320"/>
    </location>
</feature>
<dbReference type="PANTHER" id="PTHR14859:SF1">
    <property type="entry name" value="PGAP2-INTERACTING PROTEIN"/>
    <property type="match status" value="1"/>
</dbReference>
<dbReference type="EMBL" id="QGGB01000001">
    <property type="protein sequence ID" value="PWN08257.1"/>
    <property type="molecule type" value="Genomic_DNA"/>
</dbReference>
<keyword evidence="1" id="KW-0732">Signal</keyword>
<name>A0A316TUW6_9BACT</name>
<feature type="chain" id="PRO_5016315748" evidence="1">
    <location>
        <begin position="28"/>
        <end position="331"/>
    </location>
</feature>
<dbReference type="InterPro" id="IPR005135">
    <property type="entry name" value="Endo/exonuclease/phosphatase"/>
</dbReference>
<keyword evidence="3" id="KW-0255">Endonuclease</keyword>
<dbReference type="SUPFAM" id="SSF56219">
    <property type="entry name" value="DNase I-like"/>
    <property type="match status" value="1"/>
</dbReference>
<dbReference type="GO" id="GO:0004527">
    <property type="term" value="F:exonuclease activity"/>
    <property type="evidence" value="ECO:0007669"/>
    <property type="project" value="UniProtKB-KW"/>
</dbReference>
<organism evidence="3 4">
    <name type="scientific">Rhodohalobacter mucosus</name>
    <dbReference type="NCBI Taxonomy" id="2079485"/>
    <lineage>
        <taxon>Bacteria</taxon>
        <taxon>Pseudomonadati</taxon>
        <taxon>Balneolota</taxon>
        <taxon>Balneolia</taxon>
        <taxon>Balneolales</taxon>
        <taxon>Balneolaceae</taxon>
        <taxon>Rhodohalobacter</taxon>
    </lineage>
</organism>
<comment type="caution">
    <text evidence="3">The sequence shown here is derived from an EMBL/GenBank/DDBJ whole genome shotgun (WGS) entry which is preliminary data.</text>
</comment>
<dbReference type="InterPro" id="IPR051916">
    <property type="entry name" value="GPI-anchor_lipid_remodeler"/>
</dbReference>
<dbReference type="GO" id="GO:0016020">
    <property type="term" value="C:membrane"/>
    <property type="evidence" value="ECO:0007669"/>
    <property type="project" value="GOC"/>
</dbReference>
<keyword evidence="3" id="KW-0378">Hydrolase</keyword>
<evidence type="ECO:0000256" key="1">
    <source>
        <dbReference type="SAM" id="SignalP"/>
    </source>
</evidence>
<dbReference type="Pfam" id="PF03372">
    <property type="entry name" value="Exo_endo_phos"/>
    <property type="match status" value="1"/>
</dbReference>
<reference evidence="3 4" key="1">
    <citation type="submission" date="2018-05" db="EMBL/GenBank/DDBJ databases">
        <title>Rhodohalobacter halophilus gen. nov., sp. nov., a moderately halophilic member of the family Balneolaceae.</title>
        <authorList>
            <person name="Liu Z.-W."/>
        </authorList>
    </citation>
    <scope>NUCLEOTIDE SEQUENCE [LARGE SCALE GENOMIC DNA]</scope>
    <source>
        <strain evidence="3 4">8A47</strain>
    </source>
</reference>
<proteinExistence type="predicted"/>
<sequence length="331" mass="37888">MNPSSFMRNFLLLLVLFIASCTGMQTATQSGDLSSNRWNSAQAPAWYNPSEFDTLTVVTWNLEHFVDGHDNPYINHPRENNPGEGLAERRRLLAQALSRLDADIVVFQEVESAPYVQEMAQTDFEELGYRLVTAFESNDWYMNVVIMSRVPLRLTYSYGNVYTFRREEEGETEYQNFTNNRMLSAEVAVNEDFHFLLTGVHLKAGRGEGNARWRMGQIEVLRDHYSMILDQYPDARILLAGDLNIIPGDPEFDLILGENTDVRFVDPFQGVNAFTIPADNPTRQLDHILPNDKMMRDYIPGSGRVAYPFSPDSMRAISDHLPVLMKFNTIR</sequence>
<accession>A0A316TUW6</accession>